<dbReference type="Pfam" id="PF01408">
    <property type="entry name" value="GFO_IDH_MocA"/>
    <property type="match status" value="1"/>
</dbReference>
<dbReference type="GO" id="GO:0000166">
    <property type="term" value="F:nucleotide binding"/>
    <property type="evidence" value="ECO:0007669"/>
    <property type="project" value="InterPro"/>
</dbReference>
<dbReference type="PANTHER" id="PTHR43377:SF1">
    <property type="entry name" value="BILIVERDIN REDUCTASE A"/>
    <property type="match status" value="1"/>
</dbReference>
<accession>A0A7C1FSI7</accession>
<dbReference type="SUPFAM" id="SSF51735">
    <property type="entry name" value="NAD(P)-binding Rossmann-fold domains"/>
    <property type="match status" value="1"/>
</dbReference>
<reference evidence="3" key="1">
    <citation type="journal article" date="2020" name="mSystems">
        <title>Genome- and Community-Level Interaction Insights into Carbon Utilization and Element Cycling Functions of Hydrothermarchaeota in Hydrothermal Sediment.</title>
        <authorList>
            <person name="Zhou Z."/>
            <person name="Liu Y."/>
            <person name="Xu W."/>
            <person name="Pan J."/>
            <person name="Luo Z.H."/>
            <person name="Li M."/>
        </authorList>
    </citation>
    <scope>NUCLEOTIDE SEQUENCE [LARGE SCALE GENOMIC DNA]</scope>
    <source>
        <strain evidence="3">SpSt-289</strain>
    </source>
</reference>
<dbReference type="SUPFAM" id="SSF55347">
    <property type="entry name" value="Glyceraldehyde-3-phosphate dehydrogenase-like, C-terminal domain"/>
    <property type="match status" value="1"/>
</dbReference>
<dbReference type="InterPro" id="IPR036291">
    <property type="entry name" value="NAD(P)-bd_dom_sf"/>
</dbReference>
<evidence type="ECO:0000313" key="3">
    <source>
        <dbReference type="EMBL" id="HDX30491.1"/>
    </source>
</evidence>
<dbReference type="AlphaFoldDB" id="A0A7C1FSI7"/>
<proteinExistence type="predicted"/>
<dbReference type="Pfam" id="PF22725">
    <property type="entry name" value="GFO_IDH_MocA_C3"/>
    <property type="match status" value="1"/>
</dbReference>
<dbReference type="Gene3D" id="3.30.360.10">
    <property type="entry name" value="Dihydrodipicolinate Reductase, domain 2"/>
    <property type="match status" value="1"/>
</dbReference>
<evidence type="ECO:0000259" key="2">
    <source>
        <dbReference type="Pfam" id="PF22725"/>
    </source>
</evidence>
<sequence>MADAPSPTLTLRKFDERSVGFLIAGASRVAARWMIPAIQGQPPAVGASDVMGAYVAGIHSHNLRLAQRFAASHGLVHADDNLAALLERRDVHCVYVGNHPRHHAETVRAALAAGKHVLCEPPLSDDLDESRELEQLAHHRSVILAVNYTWRATGAVRRLRELLNEDAIGVPLGVRIDNTALLPPDQHSWRLNPPFGGVLWDRLLHDIDLLAYLLLNDPVEIQTHLLPKLLGSESEEETLSIVRLQGGTPAILHDSFLLPHAPTRITLYGETGSLIASPCRPSDRENRLALQRGDQIQPLTVDPIDPYRASVARFLAAVRLGETPLATPVDDRRAVASVLAALQSLQNKKPSSLTTFR</sequence>
<protein>
    <submittedName>
        <fullName evidence="3">Gfo/Idh/MocA family oxidoreductase</fullName>
    </submittedName>
</protein>
<feature type="domain" description="Gfo/Idh/MocA-like oxidoreductase N-terminal" evidence="1">
    <location>
        <begin position="21"/>
        <end position="148"/>
    </location>
</feature>
<gene>
    <name evidence="3" type="ORF">ENQ20_03245</name>
</gene>
<dbReference type="InterPro" id="IPR055170">
    <property type="entry name" value="GFO_IDH_MocA-like_dom"/>
</dbReference>
<dbReference type="EMBL" id="DSMG01000041">
    <property type="protein sequence ID" value="HDX30491.1"/>
    <property type="molecule type" value="Genomic_DNA"/>
</dbReference>
<dbReference type="InterPro" id="IPR051450">
    <property type="entry name" value="Gfo/Idh/MocA_Oxidoreductases"/>
</dbReference>
<comment type="caution">
    <text evidence="3">The sequence shown here is derived from an EMBL/GenBank/DDBJ whole genome shotgun (WGS) entry which is preliminary data.</text>
</comment>
<dbReference type="PANTHER" id="PTHR43377">
    <property type="entry name" value="BILIVERDIN REDUCTASE A"/>
    <property type="match status" value="1"/>
</dbReference>
<evidence type="ECO:0000259" key="1">
    <source>
        <dbReference type="Pfam" id="PF01408"/>
    </source>
</evidence>
<dbReference type="Gene3D" id="3.40.50.720">
    <property type="entry name" value="NAD(P)-binding Rossmann-like Domain"/>
    <property type="match status" value="1"/>
</dbReference>
<name>A0A7C1FSI7_9CHLR</name>
<organism evidence="3">
    <name type="scientific">Caldilinea aerophila</name>
    <dbReference type="NCBI Taxonomy" id="133453"/>
    <lineage>
        <taxon>Bacteria</taxon>
        <taxon>Bacillati</taxon>
        <taxon>Chloroflexota</taxon>
        <taxon>Caldilineae</taxon>
        <taxon>Caldilineales</taxon>
        <taxon>Caldilineaceae</taxon>
        <taxon>Caldilinea</taxon>
    </lineage>
</organism>
<dbReference type="InterPro" id="IPR000683">
    <property type="entry name" value="Gfo/Idh/MocA-like_OxRdtase_N"/>
</dbReference>
<feature type="domain" description="GFO/IDH/MocA-like oxidoreductase" evidence="2">
    <location>
        <begin position="156"/>
        <end position="274"/>
    </location>
</feature>